<reference evidence="3 4" key="1">
    <citation type="submission" date="2024-02" db="EMBL/GenBank/DDBJ databases">
        <authorList>
            <person name="Chen Y."/>
            <person name="Shah S."/>
            <person name="Dougan E. K."/>
            <person name="Thang M."/>
            <person name="Chan C."/>
        </authorList>
    </citation>
    <scope>NUCLEOTIDE SEQUENCE [LARGE SCALE GENOMIC DNA]</scope>
</reference>
<evidence type="ECO:0000313" key="4">
    <source>
        <dbReference type="Proteomes" id="UP001642464"/>
    </source>
</evidence>
<dbReference type="InterPro" id="IPR013491">
    <property type="entry name" value="Tape_meas_N"/>
</dbReference>
<dbReference type="InterPro" id="IPR029044">
    <property type="entry name" value="Nucleotide-diphossugar_trans"/>
</dbReference>
<dbReference type="SUPFAM" id="SSF53448">
    <property type="entry name" value="Nucleotide-diphospho-sugar transferases"/>
    <property type="match status" value="1"/>
</dbReference>
<dbReference type="PANTHER" id="PTHR38812">
    <property type="entry name" value="MU-LIKE PROPHAGE FLUMU PROTEIN GP42"/>
    <property type="match status" value="1"/>
</dbReference>
<evidence type="ECO:0000313" key="3">
    <source>
        <dbReference type="EMBL" id="CAK9088748.1"/>
    </source>
</evidence>
<dbReference type="Proteomes" id="UP001642464">
    <property type="component" value="Unassembled WGS sequence"/>
</dbReference>
<evidence type="ECO:0000313" key="2">
    <source>
        <dbReference type="EMBL" id="CAK9087896.1"/>
    </source>
</evidence>
<gene>
    <name evidence="2" type="ORF">SCF082_LOCUS41538</name>
    <name evidence="3" type="ORF">SCF082_LOCUS41924</name>
</gene>
<evidence type="ECO:0000259" key="1">
    <source>
        <dbReference type="Pfam" id="PF20155"/>
    </source>
</evidence>
<accession>A0ABP0QMA7</accession>
<keyword evidence="4" id="KW-1185">Reference proteome</keyword>
<name>A0ABP0QMA7_9DINO</name>
<organism evidence="3 4">
    <name type="scientific">Durusdinium trenchii</name>
    <dbReference type="NCBI Taxonomy" id="1381693"/>
    <lineage>
        <taxon>Eukaryota</taxon>
        <taxon>Sar</taxon>
        <taxon>Alveolata</taxon>
        <taxon>Dinophyceae</taxon>
        <taxon>Suessiales</taxon>
        <taxon>Symbiodiniaceae</taxon>
        <taxon>Durusdinium</taxon>
    </lineage>
</organism>
<comment type="caution">
    <text evidence="3">The sequence shown here is derived from an EMBL/GenBank/DDBJ whole genome shotgun (WGS) entry which is preliminary data.</text>
</comment>
<feature type="domain" description="Tape measure protein N-terminal" evidence="1">
    <location>
        <begin position="70"/>
        <end position="252"/>
    </location>
</feature>
<dbReference type="Gene3D" id="3.90.550.10">
    <property type="entry name" value="Spore Coat Polysaccharide Biosynthesis Protein SpsA, Chain A"/>
    <property type="match status" value="1"/>
</dbReference>
<dbReference type="NCBIfam" id="TIGR02675">
    <property type="entry name" value="tape_meas_nterm"/>
    <property type="match status" value="1"/>
</dbReference>
<sequence length="2221" mass="244309">MRVNTGGLSKGLGNARGQLQGFSGAVSSVGISISRANDGIITSFAKIGLAIQGVQSLARGIVSAVSGPLSLAASNEQTMVSFEVLTGSAEQATKTLGELRDFASSTPFQLPEISDSAKKLIAFGFSADEVTGELRKLGDISAGLNIPLSDLSDIYGKARVSGRLFMEDINQLAGRGIPIQEELAKQFGVSGERVRDLVSSGKVNFSHLQTAISNLTGEGGKFSGLMAAQSQTLGGVWSTLKDNVGIALGEIGAGIADTFNLTSVTTSITTFVQSMLPRIKGFMEGIKTGFQQVKPILVQGINILIARWNMLSEVGTAVWTSISGALSGFLPSWETIRNALLSGMIAAEFAIQNWKTVTLLTFTQIGASLLGFGGMIQHTFTVAIPGWLSWFGENWREVFSELGRVGQLMFGNFANNVVGIITSIPDLIRGKVSFSDVWTPLTDEATLQFSKLPDIPERVMGDMEQSLTNKANTMREDLAKGFQEFQAERFGQLLPDKPANELGEQAGQAVGDSMKVSMAEAVQSTKASASMELAGLVTQGSQEARSSIIRNRLRVPDGDKTMERLQRDQLKVQKDTLTEMRRANSSTPETGERSYSRTYIAESTSAVSEYDVLTAFQSWIPILSAHPDDSLIKLKEIKVDEGEDAYNWRVSTDYGFLDTDEQEENEAPTSRRTKRTWTFTTKTKVLDRDINDEVIQNSANDFFEEGVEVTQYLAVLQVSKNIADGSFDPSVFWSYAGKCNASTFMGADAGQVQFIPKQAVFTPDEEHGDYWEVSWEFLFDPDGHDKVRLLDQGFNKLDGSDKVKILDDEDEPVGDPRLLDGSGGELADDASPVFLERVEKSPINAGTGKRQRRQQAGNKSKLFRVKKAKDGDDFVEYIDYHSLSFGETYHFQCAPYDYPSQTEETDEEKWENVLNLASEWIPQDTIIEAWNIKGEWYCHFQRTTPPTIIVQGTASPSGPTYENFSLSVEMCSLGRVQHEIEENDEEITLSVANYTGRYVDDGFKCVAIGYGQYQGTEYYDRKVDLYGDSYSDILAGYDFVLIDDWHEDTVHGLETQVSLIWNTDTPEMTCLENYAGNVNLPAGSAYHEQLVMLLKEQNWKQRFANDFGSISDISGSIPHQTSPVGGNGYYDFSQASDDVLKNVLVLLDFDEELGIWHGETDTAFGGELLSEAWQFEFHPDLGVRYYFGEFGEPTTDIYSLFISNEIVLGRFELDEDCVVIGTQSAITLPQFMRNRPKEYLLILDGDITFTGTVDGTAYSDQVVMAAGEYPFGHRCLERNTDCTGSPGGYQLVHGDCLCEPYNFTFGQSHGARHTFLPASPNCNDPDEVSISWGALTLDASDFVSLYFGTDQGWSGSEFAYSDWRIKLQTKVDYYGDTLIEPKPGYRNLKRNFFEFRQRLNAPLTTVELSFSDHFVIHDAIQISGSDRHLMWQKERLLNIAIQQSDTDAVAWVDADLIFENEDWIAETLQKLEQHPVVQLFESVVDLDSRRQPIRESHGDAYVNTHGIKVYGRPGGAWAARREVLGDGLIDHHVLGGGDAMQLAAWRGNWKHSLMKALSPEWKRFHLRCGAKSYPLVRNSIGYTSGRVRHLYHGSRRNRKYVERWRYLSDHAFDPSEDIAVDSNGLWMWNSDKPEMHEKDRAVWEAFVEAWYEEIDEPIFSALAYAYDGDSDCEVIRGETRSHHSANTDSVSLSGIAGEFADGEMMVICLSCTGQSATGFSPDNGDWTSLSSPLDIDSITTQAFWRRADGSAFTDTFSADGTKSHISYVVVSYAGIDSIKTTQTLSETGVSGAEDITIGPLAEYDDWHPAQVVLFGALSGVAAQTWDGTTNYGHDFVAMSNNGSDSDVVCFEEYLEPSIDATTGEVDNSTNEDVTLGLTGNNGTDTPYSNGYYLILSKNDCVCQYGVPDGDLGTFVPNDGTNWTREDGSSSNFYQSVDNTDIDDSTYIRIPANSGSSTLDVSISDVEKSSNVGWSYHFRAKLSDDGTRGVRVDLMEDGTNTLVSGSSGYFDGLTTEWKEFAWELSEAEADNITDGSNLSFRIDAVNGGAVDVLLSRLYLIGPCFEIIAEGGVETGGVADVSKVLTDRGAGGAVLGGTSTSAKVVVVSSEGGAVISPESELWTQITEEASGGVLIVQPEHSTGFTHRVRLTIPAASLEASLMMMVGVRVPAVFEDCAVTTSAGSVLNSEIREITANDTCLFFRADLSHTTDNEFLIYFNMEDT</sequence>
<dbReference type="Pfam" id="PF20155">
    <property type="entry name" value="TMP_3"/>
    <property type="match status" value="1"/>
</dbReference>
<dbReference type="EMBL" id="CAXAMM010039771">
    <property type="protein sequence ID" value="CAK9088748.1"/>
    <property type="molecule type" value="Genomic_DNA"/>
</dbReference>
<proteinExistence type="predicted"/>
<protein>
    <submittedName>
        <fullName evidence="3">Phage tape measure protein</fullName>
    </submittedName>
</protein>
<dbReference type="PANTHER" id="PTHR38812:SF2">
    <property type="entry name" value="MU-LIKE PROPHAGE FLUMU PROTEIN GP42"/>
    <property type="match status" value="1"/>
</dbReference>
<dbReference type="EMBL" id="CAXAMM010039634">
    <property type="protein sequence ID" value="CAK9087896.1"/>
    <property type="molecule type" value="Genomic_DNA"/>
</dbReference>
<dbReference type="InterPro" id="IPR053058">
    <property type="entry name" value="Mulikevirus_tape_measure"/>
</dbReference>